<feature type="signal peptide" evidence="1">
    <location>
        <begin position="1"/>
        <end position="22"/>
    </location>
</feature>
<proteinExistence type="predicted"/>
<sequence>MRSTLPLTIFGFVSTALAGALANCRGGPFSNECVFVYGGTGCEGYNLETSYRPTCEGNCYAYPFGSISVQASEFYNVDCHAYSDDNCQNEIGDTGNVNGGCYNFSNGRSMKCYYHC</sequence>
<comment type="caution">
    <text evidence="2">The sequence shown here is derived from an EMBL/GenBank/DDBJ whole genome shotgun (WGS) entry which is preliminary data.</text>
</comment>
<gene>
    <name evidence="2" type="ORF">PT974_01538</name>
</gene>
<protein>
    <submittedName>
        <fullName evidence="2">Uncharacterized protein</fullName>
    </submittedName>
</protein>
<dbReference type="EMBL" id="JAVFKD010000001">
    <property type="protein sequence ID" value="KAK5999149.1"/>
    <property type="molecule type" value="Genomic_DNA"/>
</dbReference>
<accession>A0ABR0T416</accession>
<name>A0ABR0T416_9HYPO</name>
<evidence type="ECO:0000313" key="3">
    <source>
        <dbReference type="Proteomes" id="UP001338125"/>
    </source>
</evidence>
<organism evidence="2 3">
    <name type="scientific">Cladobotryum mycophilum</name>
    <dbReference type="NCBI Taxonomy" id="491253"/>
    <lineage>
        <taxon>Eukaryota</taxon>
        <taxon>Fungi</taxon>
        <taxon>Dikarya</taxon>
        <taxon>Ascomycota</taxon>
        <taxon>Pezizomycotina</taxon>
        <taxon>Sordariomycetes</taxon>
        <taxon>Hypocreomycetidae</taxon>
        <taxon>Hypocreales</taxon>
        <taxon>Hypocreaceae</taxon>
        <taxon>Cladobotryum</taxon>
    </lineage>
</organism>
<dbReference type="Proteomes" id="UP001338125">
    <property type="component" value="Unassembled WGS sequence"/>
</dbReference>
<evidence type="ECO:0000313" key="2">
    <source>
        <dbReference type="EMBL" id="KAK5999149.1"/>
    </source>
</evidence>
<keyword evidence="3" id="KW-1185">Reference proteome</keyword>
<feature type="chain" id="PRO_5046460450" evidence="1">
    <location>
        <begin position="23"/>
        <end position="116"/>
    </location>
</feature>
<keyword evidence="1" id="KW-0732">Signal</keyword>
<reference evidence="2 3" key="1">
    <citation type="submission" date="2024-01" db="EMBL/GenBank/DDBJ databases">
        <title>Complete genome of Cladobotryum mycophilum ATHUM6906.</title>
        <authorList>
            <person name="Christinaki A.C."/>
            <person name="Myridakis A.I."/>
            <person name="Kouvelis V.N."/>
        </authorList>
    </citation>
    <scope>NUCLEOTIDE SEQUENCE [LARGE SCALE GENOMIC DNA]</scope>
    <source>
        <strain evidence="2 3">ATHUM6906</strain>
    </source>
</reference>
<evidence type="ECO:0000256" key="1">
    <source>
        <dbReference type="SAM" id="SignalP"/>
    </source>
</evidence>